<dbReference type="Proteomes" id="UP000186104">
    <property type="component" value="Chromosome"/>
</dbReference>
<dbReference type="STRING" id="499555.BJL86_0706"/>
<protein>
    <submittedName>
        <fullName evidence="3">Styrene monooxygenase StyA</fullName>
    </submittedName>
</protein>
<feature type="region of interest" description="Disordered" evidence="1">
    <location>
        <begin position="1"/>
        <end position="22"/>
    </location>
</feature>
<name>A0A173LJ04_9ACTN</name>
<evidence type="ECO:0000259" key="2">
    <source>
        <dbReference type="Pfam" id="PF17885"/>
    </source>
</evidence>
<keyword evidence="3" id="KW-0503">Monooxygenase</keyword>
<dbReference type="AlphaFoldDB" id="A0A173LJ04"/>
<evidence type="ECO:0000256" key="1">
    <source>
        <dbReference type="SAM" id="MobiDB-lite"/>
    </source>
</evidence>
<dbReference type="Gene3D" id="3.50.50.60">
    <property type="entry name" value="FAD/NAD(P)-binding domain"/>
    <property type="match status" value="3"/>
</dbReference>
<dbReference type="EMBL" id="CP015961">
    <property type="protein sequence ID" value="ANI91508.1"/>
    <property type="molecule type" value="Genomic_DNA"/>
</dbReference>
<gene>
    <name evidence="3" type="ORF">BJL86_0706</name>
</gene>
<keyword evidence="3" id="KW-0560">Oxidoreductase</keyword>
<organism evidence="3 4">
    <name type="scientific">Dietzia timorensis</name>
    <dbReference type="NCBI Taxonomy" id="499555"/>
    <lineage>
        <taxon>Bacteria</taxon>
        <taxon>Bacillati</taxon>
        <taxon>Actinomycetota</taxon>
        <taxon>Actinomycetes</taxon>
        <taxon>Mycobacteriales</taxon>
        <taxon>Dietziaceae</taxon>
        <taxon>Dietzia</taxon>
    </lineage>
</organism>
<feature type="domain" description="Styrene monooxygenase StyA putative substrate binding" evidence="2">
    <location>
        <begin position="162"/>
        <end position="276"/>
    </location>
</feature>
<dbReference type="SUPFAM" id="SSF51905">
    <property type="entry name" value="FAD/NAD(P)-binding domain"/>
    <property type="match status" value="1"/>
</dbReference>
<dbReference type="Pfam" id="PF17885">
    <property type="entry name" value="Smoa_sbd"/>
    <property type="match status" value="1"/>
</dbReference>
<feature type="compositionally biased region" description="Polar residues" evidence="1">
    <location>
        <begin position="1"/>
        <end position="19"/>
    </location>
</feature>
<evidence type="ECO:0000313" key="4">
    <source>
        <dbReference type="Proteomes" id="UP000186104"/>
    </source>
</evidence>
<dbReference type="PRINTS" id="PR00420">
    <property type="entry name" value="RNGMNOXGNASE"/>
</dbReference>
<accession>A0A173LJ04</accession>
<proteinExistence type="predicted"/>
<reference evidence="3 4" key="1">
    <citation type="submission" date="2016-06" db="EMBL/GenBank/DDBJ databases">
        <title>Complete genome sequence of a saline-alkali tolerant type strain Dietzia timorensis ID05-A0528T.</title>
        <authorList>
            <person name="Wu X."/>
        </authorList>
    </citation>
    <scope>NUCLEOTIDE SEQUENCE [LARGE SCALE GENOMIC DNA]</scope>
    <source>
        <strain evidence="3 4">ID05-A0528</strain>
    </source>
</reference>
<dbReference type="KEGG" id="dtm:BJL86_0706"/>
<dbReference type="InterPro" id="IPR041654">
    <property type="entry name" value="StyA_sbd"/>
</dbReference>
<dbReference type="InterPro" id="IPR036188">
    <property type="entry name" value="FAD/NAD-bd_sf"/>
</dbReference>
<keyword evidence="4" id="KW-1185">Reference proteome</keyword>
<dbReference type="Pfam" id="PF13450">
    <property type="entry name" value="NAD_binding_8"/>
    <property type="match status" value="1"/>
</dbReference>
<evidence type="ECO:0000313" key="3">
    <source>
        <dbReference type="EMBL" id="ANI91508.1"/>
    </source>
</evidence>
<dbReference type="OrthoDB" id="3414915at2"/>
<sequence>MTQHSSTQGPSETPANNGTRAPRPIAVVGAGIVGASAALALKRAGFDVTLYSERTREELRDEVPATGTAILFGDSREHDARIEGDRYGADAAFATSAVTVNGGPTFDAPYDYEAQSVDVRLRADDRIALFLDEGGRFAHRRVDDAELDSIAGEHDVTLVATGKGGLAERFPVDSERSPYTEPQRYLLTVTVRTADGSDVRFPGRTENDRSALLSIDPEDGEVFVGPYLHKDAGPSWVLLGFARFGSETEKAYRGAHDAASALDIFRAQHHRLFPDVAPQIDALDVIDSDEHSWLKGAVTPTVRKPVARTDSGGLLVAIGDTAIAVDPIAGQGAQLGAIQVAALADALREETGEWDEELFTRLFDAHWEGHGKPSVEATSLFLGDPKYAEVVGSFFGRAAENPAAATALFDLLSVPGPVLGLRGEEDVDRFVRTFEERGATVSA</sequence>
<dbReference type="RefSeq" id="WP_067474572.1">
    <property type="nucleotide sequence ID" value="NZ_CP015961.1"/>
</dbReference>
<dbReference type="GO" id="GO:0004497">
    <property type="term" value="F:monooxygenase activity"/>
    <property type="evidence" value="ECO:0007669"/>
    <property type="project" value="UniProtKB-KW"/>
</dbReference>